<organism evidence="2">
    <name type="scientific">Odontella aurita</name>
    <dbReference type="NCBI Taxonomy" id="265563"/>
    <lineage>
        <taxon>Eukaryota</taxon>
        <taxon>Sar</taxon>
        <taxon>Stramenopiles</taxon>
        <taxon>Ochrophyta</taxon>
        <taxon>Bacillariophyta</taxon>
        <taxon>Mediophyceae</taxon>
        <taxon>Biddulphiophycidae</taxon>
        <taxon>Eupodiscales</taxon>
        <taxon>Odontellaceae</taxon>
        <taxon>Odontella</taxon>
    </lineage>
</organism>
<protein>
    <recommendedName>
        <fullName evidence="1">SET domain-containing protein</fullName>
    </recommendedName>
</protein>
<feature type="domain" description="SET" evidence="1">
    <location>
        <begin position="209"/>
        <end position="374"/>
    </location>
</feature>
<gene>
    <name evidence="2" type="ORF">OAUR00152_LOCUS8864</name>
</gene>
<sequence length="435" mass="47304">MRIDDAPRATTTTTPDFRSSNLGAGSGNLLILGDISPRRFVSRRYRCSAPRSRHCSALSVLVRYRCARSRHSIRLLDRTTLETLRGRVALSARTCILHGRTMTSGCGNGVKSTIIFLIPASLAGAFTPRGGYAPRFGGHPSAGRLLVAEDEQSPVSDVPAVPIHDNDSAGHKLMGMLYKAQVAMAPDFFDTALPSVDDTLTAFHQDCVEAVAVGPSTIPGAGNGLFARRDLERGKVVSLYPVHATGINFFDDGSSHWLTLDAMDDEYFFKDAGEGDEANYLIYLLGNRPPEMDLDGAPFVDANPNRSPQPGWLTHYVNDGAIIESNSEQGVIDYLKSSDSLANCAICPFGPSPLLAAITTTDVKKGDELFTSYGSSYWLDALCSSREEWPDKTDPVLSLERELAETMFLSMDRACIAYGNEVSALEYSFEKMSFS</sequence>
<dbReference type="Gene3D" id="2.170.270.10">
    <property type="entry name" value="SET domain"/>
    <property type="match status" value="1"/>
</dbReference>
<proteinExistence type="predicted"/>
<dbReference type="AlphaFoldDB" id="A0A7S4I941"/>
<evidence type="ECO:0000259" key="1">
    <source>
        <dbReference type="PROSITE" id="PS50280"/>
    </source>
</evidence>
<dbReference type="InterPro" id="IPR046341">
    <property type="entry name" value="SET_dom_sf"/>
</dbReference>
<dbReference type="InterPro" id="IPR001214">
    <property type="entry name" value="SET_dom"/>
</dbReference>
<dbReference type="PROSITE" id="PS50280">
    <property type="entry name" value="SET"/>
    <property type="match status" value="1"/>
</dbReference>
<dbReference type="SUPFAM" id="SSF82199">
    <property type="entry name" value="SET domain"/>
    <property type="match status" value="1"/>
</dbReference>
<name>A0A7S4I941_9STRA</name>
<evidence type="ECO:0000313" key="2">
    <source>
        <dbReference type="EMBL" id="CAE2222393.1"/>
    </source>
</evidence>
<reference evidence="2" key="1">
    <citation type="submission" date="2021-01" db="EMBL/GenBank/DDBJ databases">
        <authorList>
            <person name="Corre E."/>
            <person name="Pelletier E."/>
            <person name="Niang G."/>
            <person name="Scheremetjew M."/>
            <person name="Finn R."/>
            <person name="Kale V."/>
            <person name="Holt S."/>
            <person name="Cochrane G."/>
            <person name="Meng A."/>
            <person name="Brown T."/>
            <person name="Cohen L."/>
        </authorList>
    </citation>
    <scope>NUCLEOTIDE SEQUENCE</scope>
    <source>
        <strain evidence="2">Isolate 1302-5</strain>
    </source>
</reference>
<dbReference type="Pfam" id="PF00856">
    <property type="entry name" value="SET"/>
    <property type="match status" value="1"/>
</dbReference>
<dbReference type="EMBL" id="HBKQ01012942">
    <property type="protein sequence ID" value="CAE2222393.1"/>
    <property type="molecule type" value="Transcribed_RNA"/>
</dbReference>
<accession>A0A7S4I941</accession>